<keyword evidence="2" id="KW-1185">Reference proteome</keyword>
<keyword evidence="1" id="KW-0614">Plasmid</keyword>
<proteinExistence type="predicted"/>
<dbReference type="Proteomes" id="UP000233742">
    <property type="component" value="Plasmid pBM151"/>
</dbReference>
<dbReference type="KEGG" id="paro:CUV01_18630"/>
<evidence type="ECO:0000313" key="2">
    <source>
        <dbReference type="Proteomes" id="UP000233742"/>
    </source>
</evidence>
<organism evidence="1 2">
    <name type="scientific">Paracoccus tegillarcae</name>
    <dbReference type="NCBI Taxonomy" id="1529068"/>
    <lineage>
        <taxon>Bacteria</taxon>
        <taxon>Pseudomonadati</taxon>
        <taxon>Pseudomonadota</taxon>
        <taxon>Alphaproteobacteria</taxon>
        <taxon>Rhodobacterales</taxon>
        <taxon>Paracoccaceae</taxon>
        <taxon>Paracoccus</taxon>
    </lineage>
</organism>
<gene>
    <name evidence="1" type="ORF">CUV01_18630</name>
</gene>
<dbReference type="AlphaFoldDB" id="A0A2K9EKM2"/>
<sequence length="110" mass="12633">MDLVDGIYACHPDDAEHVLAVILEEWRTGVPLPTFIDADSDAEFWAHAASFEELRAIFIAAGRRLISYRLGRRGRFRMMQRLLDGLRDDERHAILQALREGKDLIDVDQL</sequence>
<dbReference type="EMBL" id="CP025409">
    <property type="protein sequence ID" value="AUH35598.1"/>
    <property type="molecule type" value="Genomic_DNA"/>
</dbReference>
<name>A0A2K9EKM2_9RHOB</name>
<geneLocation type="plasmid" evidence="2">
    <name>pbm151</name>
</geneLocation>
<protein>
    <submittedName>
        <fullName evidence="1">Uncharacterized protein</fullName>
    </submittedName>
</protein>
<accession>A0A2K9EKM2</accession>
<reference evidence="1 2" key="1">
    <citation type="submission" date="2017-12" db="EMBL/GenBank/DDBJ databases">
        <authorList>
            <person name="Hurst M.R.H."/>
        </authorList>
    </citation>
    <scope>NUCLEOTIDE SEQUENCE [LARGE SCALE GENOMIC DNA]</scope>
    <source>
        <strain evidence="1 2">BM15</strain>
        <plasmid evidence="2">Plasmid pbm151</plasmid>
    </source>
</reference>
<evidence type="ECO:0000313" key="1">
    <source>
        <dbReference type="EMBL" id="AUH35598.1"/>
    </source>
</evidence>